<reference evidence="3" key="1">
    <citation type="journal article" date="2019" name="Int. J. Syst. Evol. Microbiol.">
        <title>The Global Catalogue of Microorganisms (GCM) 10K type strain sequencing project: providing services to taxonomists for standard genome sequencing and annotation.</title>
        <authorList>
            <consortium name="The Broad Institute Genomics Platform"/>
            <consortium name="The Broad Institute Genome Sequencing Center for Infectious Disease"/>
            <person name="Wu L."/>
            <person name="Ma J."/>
        </authorList>
    </citation>
    <scope>NUCLEOTIDE SEQUENCE [LARGE SCALE GENOMIC DNA]</scope>
    <source>
        <strain evidence="3">KCTC 22157</strain>
    </source>
</reference>
<sequence>MGRWIVLLGMVVLTGCASSPRQAPELPETSYRPMAESWVKLQRCIEQGHLSPEISALGERYANGAFTDYSYNVGRMNALINAVYRDTPRVHRGHCNSLASSIAGRKQQIDMHNAQVDQNRQALQNQINQINQNRPVICNRVGTYTMCQ</sequence>
<organism evidence="2 3">
    <name type="scientific">Halomonas johnsoniae</name>
    <dbReference type="NCBI Taxonomy" id="502832"/>
    <lineage>
        <taxon>Bacteria</taxon>
        <taxon>Pseudomonadati</taxon>
        <taxon>Pseudomonadota</taxon>
        <taxon>Gammaproteobacteria</taxon>
        <taxon>Oceanospirillales</taxon>
        <taxon>Halomonadaceae</taxon>
        <taxon>Halomonas</taxon>
    </lineage>
</organism>
<evidence type="ECO:0000256" key="1">
    <source>
        <dbReference type="SAM" id="SignalP"/>
    </source>
</evidence>
<gene>
    <name evidence="2" type="ORF">GCM10007158_15910</name>
</gene>
<dbReference type="RefSeq" id="WP_193461378.1">
    <property type="nucleotide sequence ID" value="NZ_BMXO01000006.1"/>
</dbReference>
<feature type="chain" id="PRO_5047163995" description="Lipoprotein" evidence="1">
    <location>
        <begin position="24"/>
        <end position="148"/>
    </location>
</feature>
<dbReference type="EMBL" id="BMXO01000006">
    <property type="protein sequence ID" value="GGW55554.1"/>
    <property type="molecule type" value="Genomic_DNA"/>
</dbReference>
<proteinExistence type="predicted"/>
<evidence type="ECO:0000313" key="3">
    <source>
        <dbReference type="Proteomes" id="UP000647585"/>
    </source>
</evidence>
<dbReference type="PROSITE" id="PS51257">
    <property type="entry name" value="PROKAR_LIPOPROTEIN"/>
    <property type="match status" value="1"/>
</dbReference>
<name>A0ABQ2WIS9_9GAMM</name>
<keyword evidence="1" id="KW-0732">Signal</keyword>
<keyword evidence="3" id="KW-1185">Reference proteome</keyword>
<protein>
    <recommendedName>
        <fullName evidence="4">Lipoprotein</fullName>
    </recommendedName>
</protein>
<dbReference type="Proteomes" id="UP000647585">
    <property type="component" value="Unassembled WGS sequence"/>
</dbReference>
<evidence type="ECO:0008006" key="4">
    <source>
        <dbReference type="Google" id="ProtNLM"/>
    </source>
</evidence>
<feature type="signal peptide" evidence="1">
    <location>
        <begin position="1"/>
        <end position="23"/>
    </location>
</feature>
<comment type="caution">
    <text evidence="2">The sequence shown here is derived from an EMBL/GenBank/DDBJ whole genome shotgun (WGS) entry which is preliminary data.</text>
</comment>
<evidence type="ECO:0000313" key="2">
    <source>
        <dbReference type="EMBL" id="GGW55554.1"/>
    </source>
</evidence>
<accession>A0ABQ2WIS9</accession>